<dbReference type="InterPro" id="IPR039422">
    <property type="entry name" value="MarR/SlyA-like"/>
</dbReference>
<name>A0A2H1J1J4_9MICO</name>
<dbReference type="InterPro" id="IPR000835">
    <property type="entry name" value="HTH_MarR-typ"/>
</dbReference>
<dbReference type="Proteomes" id="UP000234433">
    <property type="component" value="Unassembled WGS sequence"/>
</dbReference>
<evidence type="ECO:0000256" key="1">
    <source>
        <dbReference type="SAM" id="MobiDB-lite"/>
    </source>
</evidence>
<dbReference type="PRINTS" id="PR00598">
    <property type="entry name" value="HTHMARR"/>
</dbReference>
<dbReference type="SUPFAM" id="SSF46785">
    <property type="entry name" value="Winged helix' DNA-binding domain"/>
    <property type="match status" value="1"/>
</dbReference>
<dbReference type="PANTHER" id="PTHR33164">
    <property type="entry name" value="TRANSCRIPTIONAL REGULATOR, MARR FAMILY"/>
    <property type="match status" value="1"/>
</dbReference>
<dbReference type="InterPro" id="IPR036388">
    <property type="entry name" value="WH-like_DNA-bd_sf"/>
</dbReference>
<dbReference type="RefSeq" id="WP_101619488.1">
    <property type="nucleotide sequence ID" value="NZ_FXZD01000003.1"/>
</dbReference>
<dbReference type="AlphaFoldDB" id="A0A2H1J1J4"/>
<gene>
    <name evidence="3" type="ORF">BANT918_01324</name>
</gene>
<sequence>MSEPRWLSGPDQKAWRSYLTGSQLLTVQLDKEIRDNHGIGLPEYEILVRLSEHENRTMRMALLAMDTTMSRSRLTHSVTRMEKKGLLERFSIPEDGRGVNCQMTEAGWELLVTMAPTHVGGVRDHLVDLLEPEEMATLGRVFGKVTTHMLEIGKGPVDTPPADVEASTSAPECTDSANI</sequence>
<protein>
    <submittedName>
        <fullName evidence="3">Transcriptional regulator, MarR family</fullName>
    </submittedName>
</protein>
<organism evidence="3 4">
    <name type="scientific">Brevibacterium antiquum CNRZ 918</name>
    <dbReference type="NCBI Taxonomy" id="1255637"/>
    <lineage>
        <taxon>Bacteria</taxon>
        <taxon>Bacillati</taxon>
        <taxon>Actinomycetota</taxon>
        <taxon>Actinomycetes</taxon>
        <taxon>Micrococcales</taxon>
        <taxon>Brevibacteriaceae</taxon>
        <taxon>Brevibacterium</taxon>
    </lineage>
</organism>
<proteinExistence type="predicted"/>
<dbReference type="PANTHER" id="PTHR33164:SF99">
    <property type="entry name" value="MARR FAMILY REGULATORY PROTEIN"/>
    <property type="match status" value="1"/>
</dbReference>
<evidence type="ECO:0000259" key="2">
    <source>
        <dbReference type="PROSITE" id="PS50995"/>
    </source>
</evidence>
<evidence type="ECO:0000313" key="3">
    <source>
        <dbReference type="EMBL" id="SMX81310.1"/>
    </source>
</evidence>
<dbReference type="Gene3D" id="1.10.10.10">
    <property type="entry name" value="Winged helix-like DNA-binding domain superfamily/Winged helix DNA-binding domain"/>
    <property type="match status" value="1"/>
</dbReference>
<dbReference type="GO" id="GO:0006950">
    <property type="term" value="P:response to stress"/>
    <property type="evidence" value="ECO:0007669"/>
    <property type="project" value="TreeGrafter"/>
</dbReference>
<evidence type="ECO:0000313" key="4">
    <source>
        <dbReference type="Proteomes" id="UP000234433"/>
    </source>
</evidence>
<dbReference type="EMBL" id="FXZD01000003">
    <property type="protein sequence ID" value="SMX81310.1"/>
    <property type="molecule type" value="Genomic_DNA"/>
</dbReference>
<accession>A0A2H1J1J4</accession>
<dbReference type="GO" id="GO:0003700">
    <property type="term" value="F:DNA-binding transcription factor activity"/>
    <property type="evidence" value="ECO:0007669"/>
    <property type="project" value="InterPro"/>
</dbReference>
<feature type="compositionally biased region" description="Polar residues" evidence="1">
    <location>
        <begin position="166"/>
        <end position="179"/>
    </location>
</feature>
<dbReference type="InterPro" id="IPR036390">
    <property type="entry name" value="WH_DNA-bd_sf"/>
</dbReference>
<feature type="region of interest" description="Disordered" evidence="1">
    <location>
        <begin position="154"/>
        <end position="179"/>
    </location>
</feature>
<dbReference type="PROSITE" id="PS50995">
    <property type="entry name" value="HTH_MARR_2"/>
    <property type="match status" value="1"/>
</dbReference>
<dbReference type="Pfam" id="PF01047">
    <property type="entry name" value="MarR"/>
    <property type="match status" value="1"/>
</dbReference>
<dbReference type="SMART" id="SM00347">
    <property type="entry name" value="HTH_MARR"/>
    <property type="match status" value="1"/>
</dbReference>
<feature type="domain" description="HTH marR-type" evidence="2">
    <location>
        <begin position="1"/>
        <end position="147"/>
    </location>
</feature>
<dbReference type="OrthoDB" id="8635520at2"/>
<reference evidence="3 4" key="1">
    <citation type="submission" date="2017-03" db="EMBL/GenBank/DDBJ databases">
        <authorList>
            <person name="Afonso C.L."/>
            <person name="Miller P.J."/>
            <person name="Scott M.A."/>
            <person name="Spackman E."/>
            <person name="Goraichik I."/>
            <person name="Dimitrov K.M."/>
            <person name="Suarez D.L."/>
            <person name="Swayne D.E."/>
        </authorList>
    </citation>
    <scope>NUCLEOTIDE SEQUENCE [LARGE SCALE GENOMIC DNA]</scope>
    <source>
        <strain evidence="3 4">CNRZ 918</strain>
    </source>
</reference>